<comment type="caution">
    <text evidence="1">The sequence shown here is derived from an EMBL/GenBank/DDBJ whole genome shotgun (WGS) entry which is preliminary data.</text>
</comment>
<name>A0A1Y5FCZ6_9BACT</name>
<sequence length="177" mass="20503">MKKIILLSFLLSSCASVNFDKTPIKEISSTNKDVLLYKSTRIESRGENFLEKALYIFPYISETKNKKSWRMKIETHVDALYYNKITYQCDQQDSVSFTSDIEKWNKTYQEDCTNGDCFTVETADIAITKDFIKGILDCKDKLKFTATGTVRSTSRSLKVKFNKNFYQGLIDLKKVMN</sequence>
<organism evidence="1 2">
    <name type="scientific">Halobacteriovorax marinus</name>
    <dbReference type="NCBI Taxonomy" id="97084"/>
    <lineage>
        <taxon>Bacteria</taxon>
        <taxon>Pseudomonadati</taxon>
        <taxon>Bdellovibrionota</taxon>
        <taxon>Bacteriovoracia</taxon>
        <taxon>Bacteriovoracales</taxon>
        <taxon>Halobacteriovoraceae</taxon>
        <taxon>Halobacteriovorax</taxon>
    </lineage>
</organism>
<protein>
    <submittedName>
        <fullName evidence="1">Uncharacterized protein</fullName>
    </submittedName>
</protein>
<accession>A0A1Y5FCZ6</accession>
<dbReference type="EMBL" id="MAAO01000006">
    <property type="protein sequence ID" value="OUR96829.1"/>
    <property type="molecule type" value="Genomic_DNA"/>
</dbReference>
<dbReference type="Proteomes" id="UP000196531">
    <property type="component" value="Unassembled WGS sequence"/>
</dbReference>
<reference evidence="2" key="1">
    <citation type="journal article" date="2017" name="Proc. Natl. Acad. Sci. U.S.A.">
        <title>Simulation of Deepwater Horizon oil plume reveals substrate specialization within a complex community of hydrocarbon-degraders.</title>
        <authorList>
            <person name="Hu P."/>
            <person name="Dubinsky E.A."/>
            <person name="Probst A.J."/>
            <person name="Wang J."/>
            <person name="Sieber C.M.K."/>
            <person name="Tom L.M."/>
            <person name="Gardinali P."/>
            <person name="Banfield J.F."/>
            <person name="Atlas R.M."/>
            <person name="Andersen G.L."/>
        </authorList>
    </citation>
    <scope>NUCLEOTIDE SEQUENCE [LARGE SCALE GENOMIC DNA]</scope>
</reference>
<dbReference type="AlphaFoldDB" id="A0A1Y5FCZ6"/>
<proteinExistence type="predicted"/>
<evidence type="ECO:0000313" key="1">
    <source>
        <dbReference type="EMBL" id="OUR96829.1"/>
    </source>
</evidence>
<evidence type="ECO:0000313" key="2">
    <source>
        <dbReference type="Proteomes" id="UP000196531"/>
    </source>
</evidence>
<gene>
    <name evidence="1" type="ORF">A9Q84_10855</name>
</gene>